<keyword evidence="3" id="KW-0274">FAD</keyword>
<dbReference type="InterPro" id="IPR020946">
    <property type="entry name" value="Flavin_mOase-like"/>
</dbReference>
<evidence type="ECO:0000313" key="6">
    <source>
        <dbReference type="EMBL" id="KAF9442999.1"/>
    </source>
</evidence>
<evidence type="ECO:0000256" key="4">
    <source>
        <dbReference type="ARBA" id="ARBA00023002"/>
    </source>
</evidence>
<dbReference type="Proteomes" id="UP000807342">
    <property type="component" value="Unassembled WGS sequence"/>
</dbReference>
<dbReference type="OrthoDB" id="74360at2759"/>
<comment type="caution">
    <text evidence="6">The sequence shown here is derived from an EMBL/GenBank/DDBJ whole genome shotgun (WGS) entry which is preliminary data.</text>
</comment>
<organism evidence="6 7">
    <name type="scientific">Macrolepiota fuliginosa MF-IS2</name>
    <dbReference type="NCBI Taxonomy" id="1400762"/>
    <lineage>
        <taxon>Eukaryota</taxon>
        <taxon>Fungi</taxon>
        <taxon>Dikarya</taxon>
        <taxon>Basidiomycota</taxon>
        <taxon>Agaricomycotina</taxon>
        <taxon>Agaricomycetes</taxon>
        <taxon>Agaricomycetidae</taxon>
        <taxon>Agaricales</taxon>
        <taxon>Agaricineae</taxon>
        <taxon>Agaricaceae</taxon>
        <taxon>Macrolepiota</taxon>
    </lineage>
</organism>
<keyword evidence="5" id="KW-1133">Transmembrane helix</keyword>
<dbReference type="SUPFAM" id="SSF51905">
    <property type="entry name" value="FAD/NAD(P)-binding domain"/>
    <property type="match status" value="2"/>
</dbReference>
<protein>
    <submittedName>
        <fullName evidence="6">FAD/NAD(P)-binding domain-containing protein</fullName>
    </submittedName>
</protein>
<gene>
    <name evidence="6" type="ORF">P691DRAFT_713848</name>
</gene>
<evidence type="ECO:0000256" key="2">
    <source>
        <dbReference type="ARBA" id="ARBA00022630"/>
    </source>
</evidence>
<keyword evidence="7" id="KW-1185">Reference proteome</keyword>
<dbReference type="GO" id="GO:0004499">
    <property type="term" value="F:N,N-dimethylaniline monooxygenase activity"/>
    <property type="evidence" value="ECO:0007669"/>
    <property type="project" value="InterPro"/>
</dbReference>
<dbReference type="PANTHER" id="PTHR42877:SF4">
    <property type="entry name" value="FAD_NAD(P)-BINDING DOMAIN-CONTAINING PROTEIN-RELATED"/>
    <property type="match status" value="1"/>
</dbReference>
<evidence type="ECO:0000313" key="7">
    <source>
        <dbReference type="Proteomes" id="UP000807342"/>
    </source>
</evidence>
<dbReference type="Gene3D" id="3.50.50.60">
    <property type="entry name" value="FAD/NAD(P)-binding domain"/>
    <property type="match status" value="2"/>
</dbReference>
<evidence type="ECO:0000256" key="1">
    <source>
        <dbReference type="ARBA" id="ARBA00010139"/>
    </source>
</evidence>
<dbReference type="GO" id="GO:0050660">
    <property type="term" value="F:flavin adenine dinucleotide binding"/>
    <property type="evidence" value="ECO:0007669"/>
    <property type="project" value="InterPro"/>
</dbReference>
<proteinExistence type="inferred from homology"/>
<keyword evidence="4" id="KW-0560">Oxidoreductase</keyword>
<feature type="transmembrane region" description="Helical" evidence="5">
    <location>
        <begin position="512"/>
        <end position="533"/>
    </location>
</feature>
<sequence length="552" mass="62727">MRTTQDTQALPPPRVAIIGAGVGGLTLAIKLKQQLGYDNFTIFEKGHDVGGTWRDHTYPGCSSDVPMVTYSLSTEKHDWTHSHGFSPSILAYWQELATKYNLHPHIRLDTVVTSATWDDATKVYHIALENVKTGEASVFEAEVLVSAIGLLEVPRLAQIQGRDNFKGEMWHSARWPSDGEERLRGKRVAVIGNGASATQFVPCITEDPTVRVTEFCRTPNWFLPPIRIEYSATRRWIFKYVPFVQRFWRCVMYWRQELFYLMIFGNNTLHGLSTKMTTYYIKSAAPKELHEELIPKYPLGCKRVIFDTDFLKALYRPNLDLNWDGVGQIVEDGIVTQKGEKIPFDVIIFATGYATDQFPLKVRGIQGPIQDYFAEKNGPQAYRGTAFPGFPNFFTIFGPGAGSGHTSVVFTNETQSNYIIQLIKPILTRNVATVEVRHEPTDEYNEMIQKRLARTVFTSCQSWYRVGGSGKISSIFPGCTTVFWLSLRKPKWADYTGLGLEEWLQRRRRQNIFKWTVTMILVLGVVGTAGVVLRRNGVLATLKETWKRLRSA</sequence>
<comment type="similarity">
    <text evidence="1">Belongs to the FAD-binding monooxygenase family.</text>
</comment>
<keyword evidence="5" id="KW-0472">Membrane</keyword>
<keyword evidence="5" id="KW-0812">Transmembrane</keyword>
<dbReference type="InterPro" id="IPR036188">
    <property type="entry name" value="FAD/NAD-bd_sf"/>
</dbReference>
<dbReference type="GO" id="GO:0050661">
    <property type="term" value="F:NADP binding"/>
    <property type="evidence" value="ECO:0007669"/>
    <property type="project" value="InterPro"/>
</dbReference>
<accession>A0A9P5X1R0</accession>
<reference evidence="6" key="1">
    <citation type="submission" date="2020-11" db="EMBL/GenBank/DDBJ databases">
        <authorList>
            <consortium name="DOE Joint Genome Institute"/>
            <person name="Ahrendt S."/>
            <person name="Riley R."/>
            <person name="Andreopoulos W."/>
            <person name="Labutti K."/>
            <person name="Pangilinan J."/>
            <person name="Ruiz-Duenas F.J."/>
            <person name="Barrasa J.M."/>
            <person name="Sanchez-Garcia M."/>
            <person name="Camarero S."/>
            <person name="Miyauchi S."/>
            <person name="Serrano A."/>
            <person name="Linde D."/>
            <person name="Babiker R."/>
            <person name="Drula E."/>
            <person name="Ayuso-Fernandez I."/>
            <person name="Pacheco R."/>
            <person name="Padilla G."/>
            <person name="Ferreira P."/>
            <person name="Barriuso J."/>
            <person name="Kellner H."/>
            <person name="Castanera R."/>
            <person name="Alfaro M."/>
            <person name="Ramirez L."/>
            <person name="Pisabarro A.G."/>
            <person name="Kuo A."/>
            <person name="Tritt A."/>
            <person name="Lipzen A."/>
            <person name="He G."/>
            <person name="Yan M."/>
            <person name="Ng V."/>
            <person name="Cullen D."/>
            <person name="Martin F."/>
            <person name="Rosso M.-N."/>
            <person name="Henrissat B."/>
            <person name="Hibbett D."/>
            <person name="Martinez A.T."/>
            <person name="Grigoriev I.V."/>
        </authorList>
    </citation>
    <scope>NUCLEOTIDE SEQUENCE</scope>
    <source>
        <strain evidence="6">MF-IS2</strain>
    </source>
</reference>
<dbReference type="PANTHER" id="PTHR42877">
    <property type="entry name" value="L-ORNITHINE N(5)-MONOOXYGENASE-RELATED"/>
    <property type="match status" value="1"/>
</dbReference>
<name>A0A9P5X1R0_9AGAR</name>
<evidence type="ECO:0000256" key="3">
    <source>
        <dbReference type="ARBA" id="ARBA00022827"/>
    </source>
</evidence>
<keyword evidence="2" id="KW-0285">Flavoprotein</keyword>
<dbReference type="EMBL" id="MU151534">
    <property type="protein sequence ID" value="KAF9442999.1"/>
    <property type="molecule type" value="Genomic_DNA"/>
</dbReference>
<evidence type="ECO:0000256" key="5">
    <source>
        <dbReference type="SAM" id="Phobius"/>
    </source>
</evidence>
<dbReference type="InterPro" id="IPR051209">
    <property type="entry name" value="FAD-bind_Monooxygenase_sf"/>
</dbReference>
<dbReference type="Pfam" id="PF00743">
    <property type="entry name" value="FMO-like"/>
    <property type="match status" value="1"/>
</dbReference>
<dbReference type="AlphaFoldDB" id="A0A9P5X1R0"/>